<evidence type="ECO:0000313" key="1">
    <source>
        <dbReference type="EMBL" id="WPZ23621.1"/>
    </source>
</evidence>
<keyword evidence="1" id="KW-0614">Plasmid</keyword>
<gene>
    <name evidence="1" type="ORF">T7987_17285</name>
</gene>
<accession>A0ABZ0V6M8</accession>
<proteinExistence type="predicted"/>
<keyword evidence="2" id="KW-1185">Reference proteome</keyword>
<dbReference type="Proteomes" id="UP001326567">
    <property type="component" value="Plasmid unnamed02"/>
</dbReference>
<dbReference type="Gene3D" id="6.10.10.120">
    <property type="entry name" value="Antitoxin ParD1-like"/>
    <property type="match status" value="1"/>
</dbReference>
<reference evidence="1 2" key="1">
    <citation type="submission" date="2023-11" db="EMBL/GenBank/DDBJ databases">
        <title>From the Deep-Sea to the Surface: Bacterial Genomes Isolated from the Moytirra Hydrothermal Vent Plume.</title>
        <authorList>
            <person name="Major S.R."/>
        </authorList>
    </citation>
    <scope>NUCLEOTIDE SEQUENCE [LARGE SCALE GENOMIC DNA]</scope>
    <source>
        <strain evidence="1 2">OXR-9</strain>
        <plasmid evidence="1 2">unnamed02</plasmid>
    </source>
</reference>
<organism evidence="1 2">
    <name type="scientific">Sulfitobacter faviae</name>
    <dbReference type="NCBI Taxonomy" id="1775881"/>
    <lineage>
        <taxon>Bacteria</taxon>
        <taxon>Pseudomonadati</taxon>
        <taxon>Pseudomonadota</taxon>
        <taxon>Alphaproteobacteria</taxon>
        <taxon>Rhodobacterales</taxon>
        <taxon>Roseobacteraceae</taxon>
        <taxon>Sulfitobacter</taxon>
    </lineage>
</organism>
<dbReference type="RefSeq" id="WP_322329984.1">
    <property type="nucleotide sequence ID" value="NZ_CP139727.1"/>
</dbReference>
<dbReference type="InterPro" id="IPR038296">
    <property type="entry name" value="ParD_sf"/>
</dbReference>
<evidence type="ECO:0000313" key="2">
    <source>
        <dbReference type="Proteomes" id="UP001326567"/>
    </source>
</evidence>
<protein>
    <submittedName>
        <fullName evidence="1">Type II toxin-antitoxin system ParD family antitoxin</fullName>
    </submittedName>
</protein>
<name>A0ABZ0V6M8_9RHOB</name>
<dbReference type="EMBL" id="CP139727">
    <property type="protein sequence ID" value="WPZ23621.1"/>
    <property type="molecule type" value="Genomic_DNA"/>
</dbReference>
<geneLocation type="plasmid" evidence="1 2">
    <name>unnamed02</name>
</geneLocation>
<sequence>MTVKTTLSFTDRHHNFLMAKVKQGTFATASSAVAAAIEMLIEDEIHRENALQAISSAISERIDAPHSEFVSGEDLFRSALRRIETD</sequence>